<dbReference type="CDD" id="cd05233">
    <property type="entry name" value="SDR_c"/>
    <property type="match status" value="1"/>
</dbReference>
<evidence type="ECO:0000256" key="1">
    <source>
        <dbReference type="ARBA" id="ARBA00006484"/>
    </source>
</evidence>
<dbReference type="InterPro" id="IPR002347">
    <property type="entry name" value="SDR_fam"/>
</dbReference>
<dbReference type="OrthoDB" id="517007at2"/>
<dbReference type="KEGG" id="niy:FQ775_18915"/>
<comment type="similarity">
    <text evidence="1">Belongs to the short-chain dehydrogenases/reductases (SDR) family.</text>
</comment>
<dbReference type="PANTHER" id="PTHR24321:SF8">
    <property type="entry name" value="ESTRADIOL 17-BETA-DEHYDROGENASE 8-RELATED"/>
    <property type="match status" value="1"/>
</dbReference>
<dbReference type="PRINTS" id="PR00081">
    <property type="entry name" value="GDHRDH"/>
</dbReference>
<proteinExistence type="inferred from homology"/>
<reference evidence="3" key="1">
    <citation type="submission" date="2020-04" db="EMBL/GenBank/DDBJ databases">
        <title>Nitratireductor sp. nov. isolated from mangrove soil.</title>
        <authorList>
            <person name="Ye Y."/>
        </authorList>
    </citation>
    <scope>NUCLEOTIDE SEQUENCE</scope>
    <source>
        <strain evidence="3">SY7</strain>
    </source>
</reference>
<accession>A0A5B8L2X3</accession>
<keyword evidence="4" id="KW-1185">Reference proteome</keyword>
<dbReference type="Gene3D" id="3.40.50.720">
    <property type="entry name" value="NAD(P)-binding Rossmann-like Domain"/>
    <property type="match status" value="1"/>
</dbReference>
<protein>
    <submittedName>
        <fullName evidence="3">SDR family oxidoreductase</fullName>
    </submittedName>
</protein>
<dbReference type="InterPro" id="IPR036291">
    <property type="entry name" value="NAD(P)-bd_dom_sf"/>
</dbReference>
<gene>
    <name evidence="3" type="ORF">FQ775_18915</name>
</gene>
<evidence type="ECO:0000313" key="4">
    <source>
        <dbReference type="Proteomes" id="UP000321389"/>
    </source>
</evidence>
<dbReference type="PANTHER" id="PTHR24321">
    <property type="entry name" value="DEHYDROGENASES, SHORT CHAIN"/>
    <property type="match status" value="1"/>
</dbReference>
<dbReference type="Proteomes" id="UP000321389">
    <property type="component" value="Chromosome"/>
</dbReference>
<dbReference type="GO" id="GO:0016491">
    <property type="term" value="F:oxidoreductase activity"/>
    <property type="evidence" value="ECO:0007669"/>
    <property type="project" value="UniProtKB-KW"/>
</dbReference>
<keyword evidence="2" id="KW-0560">Oxidoreductase</keyword>
<organism evidence="3 4">
    <name type="scientific">Nitratireductor mangrovi</name>
    <dbReference type="NCBI Taxonomy" id="2599600"/>
    <lineage>
        <taxon>Bacteria</taxon>
        <taxon>Pseudomonadati</taxon>
        <taxon>Pseudomonadota</taxon>
        <taxon>Alphaproteobacteria</taxon>
        <taxon>Hyphomicrobiales</taxon>
        <taxon>Phyllobacteriaceae</taxon>
        <taxon>Nitratireductor</taxon>
    </lineage>
</organism>
<dbReference type="SUPFAM" id="SSF51735">
    <property type="entry name" value="NAD(P)-binding Rossmann-fold domains"/>
    <property type="match status" value="1"/>
</dbReference>
<sequence length="260" mass="27098">MNAPSRARVAAITGGAGGIGEACVARLRTEGWKVAVLDRNMDLARKVAEKHDATAFEIDIGDAASIEAAAAAVEHRMGRVSGLAAVAAHLENPHAPEDQDFGEWDDIVRVNLTGTFRTMVAFGKGMIEQGAGAIVTVGSITAFNSSPLQGYGPTKAAILNMSRNFAVAWGRKGVRVNCVCPGPTRTPAVEASYARGERDPETMTRQTALGRLVQPAQVASAIAYLLSDDAAAITGIELPVDAGVLATQLWGMYGGVPSPD</sequence>
<evidence type="ECO:0000256" key="2">
    <source>
        <dbReference type="ARBA" id="ARBA00023002"/>
    </source>
</evidence>
<dbReference type="EMBL" id="CP042301">
    <property type="protein sequence ID" value="QDZ02286.1"/>
    <property type="molecule type" value="Genomic_DNA"/>
</dbReference>
<dbReference type="Pfam" id="PF13561">
    <property type="entry name" value="adh_short_C2"/>
    <property type="match status" value="1"/>
</dbReference>
<dbReference type="AlphaFoldDB" id="A0A5B8L2X3"/>
<dbReference type="FunFam" id="3.40.50.720:FF:000084">
    <property type="entry name" value="Short-chain dehydrogenase reductase"/>
    <property type="match status" value="1"/>
</dbReference>
<evidence type="ECO:0000313" key="3">
    <source>
        <dbReference type="EMBL" id="QDZ02286.1"/>
    </source>
</evidence>
<name>A0A5B8L2X3_9HYPH</name>
<dbReference type="RefSeq" id="WP_146300925.1">
    <property type="nucleotide sequence ID" value="NZ_CP042301.2"/>
</dbReference>